<organism evidence="2 3">
    <name type="scientific">Portunus trituberculatus</name>
    <name type="common">Swimming crab</name>
    <name type="synonym">Neptunus trituberculatus</name>
    <dbReference type="NCBI Taxonomy" id="210409"/>
    <lineage>
        <taxon>Eukaryota</taxon>
        <taxon>Metazoa</taxon>
        <taxon>Ecdysozoa</taxon>
        <taxon>Arthropoda</taxon>
        <taxon>Crustacea</taxon>
        <taxon>Multicrustacea</taxon>
        <taxon>Malacostraca</taxon>
        <taxon>Eumalacostraca</taxon>
        <taxon>Eucarida</taxon>
        <taxon>Decapoda</taxon>
        <taxon>Pleocyemata</taxon>
        <taxon>Brachyura</taxon>
        <taxon>Eubrachyura</taxon>
        <taxon>Portunoidea</taxon>
        <taxon>Portunidae</taxon>
        <taxon>Portuninae</taxon>
        <taxon>Portunus</taxon>
    </lineage>
</organism>
<keyword evidence="3" id="KW-1185">Reference proteome</keyword>
<comment type="caution">
    <text evidence="2">The sequence shown here is derived from an EMBL/GenBank/DDBJ whole genome shotgun (WGS) entry which is preliminary data.</text>
</comment>
<reference evidence="2 3" key="1">
    <citation type="submission" date="2019-05" db="EMBL/GenBank/DDBJ databases">
        <title>Another draft genome of Portunus trituberculatus and its Hox gene families provides insights of decapod evolution.</title>
        <authorList>
            <person name="Jeong J.-H."/>
            <person name="Song I."/>
            <person name="Kim S."/>
            <person name="Choi T."/>
            <person name="Kim D."/>
            <person name="Ryu S."/>
            <person name="Kim W."/>
        </authorList>
    </citation>
    <scope>NUCLEOTIDE SEQUENCE [LARGE SCALE GENOMIC DNA]</scope>
    <source>
        <tissue evidence="2">Muscle</tissue>
    </source>
</reference>
<feature type="region of interest" description="Disordered" evidence="1">
    <location>
        <begin position="28"/>
        <end position="70"/>
    </location>
</feature>
<gene>
    <name evidence="2" type="ORF">E2C01_070100</name>
</gene>
<feature type="compositionally biased region" description="Low complexity" evidence="1">
    <location>
        <begin position="36"/>
        <end position="70"/>
    </location>
</feature>
<evidence type="ECO:0000256" key="1">
    <source>
        <dbReference type="SAM" id="MobiDB-lite"/>
    </source>
</evidence>
<dbReference type="EMBL" id="VSRR010041678">
    <property type="protein sequence ID" value="MPC75707.1"/>
    <property type="molecule type" value="Genomic_DNA"/>
</dbReference>
<dbReference type="Proteomes" id="UP000324222">
    <property type="component" value="Unassembled WGS sequence"/>
</dbReference>
<proteinExistence type="predicted"/>
<accession>A0A5B7I2M9</accession>
<dbReference type="AlphaFoldDB" id="A0A5B7I2M9"/>
<name>A0A5B7I2M9_PORTR</name>
<sequence>MFTCAESLWPRVTDAAPVDIHLNLDHSAQGKSIGHPSSHPRSLLLSPAPCSHTPISPSSPWVPIPHRQQH</sequence>
<evidence type="ECO:0000313" key="2">
    <source>
        <dbReference type="EMBL" id="MPC75707.1"/>
    </source>
</evidence>
<protein>
    <submittedName>
        <fullName evidence="2">Uncharacterized protein</fullName>
    </submittedName>
</protein>
<evidence type="ECO:0000313" key="3">
    <source>
        <dbReference type="Proteomes" id="UP000324222"/>
    </source>
</evidence>